<reference evidence="3" key="1">
    <citation type="submission" date="2017-02" db="UniProtKB">
        <authorList>
            <consortium name="WormBaseParasite"/>
        </authorList>
    </citation>
    <scope>IDENTIFICATION</scope>
</reference>
<keyword evidence="2" id="KW-1185">Reference proteome</keyword>
<reference evidence="1 2" key="2">
    <citation type="submission" date="2018-11" db="EMBL/GenBank/DDBJ databases">
        <authorList>
            <consortium name="Pathogen Informatics"/>
        </authorList>
    </citation>
    <scope>NUCLEOTIDE SEQUENCE [LARGE SCALE GENOMIC DNA]</scope>
</reference>
<proteinExistence type="predicted"/>
<dbReference type="Proteomes" id="UP000278627">
    <property type="component" value="Unassembled WGS sequence"/>
</dbReference>
<dbReference type="EMBL" id="UZAD01013213">
    <property type="protein sequence ID" value="VDN92293.1"/>
    <property type="molecule type" value="Genomic_DNA"/>
</dbReference>
<evidence type="ECO:0000313" key="2">
    <source>
        <dbReference type="Proteomes" id="UP000278627"/>
    </source>
</evidence>
<organism evidence="3">
    <name type="scientific">Brugia pahangi</name>
    <name type="common">Filarial nematode worm</name>
    <dbReference type="NCBI Taxonomy" id="6280"/>
    <lineage>
        <taxon>Eukaryota</taxon>
        <taxon>Metazoa</taxon>
        <taxon>Ecdysozoa</taxon>
        <taxon>Nematoda</taxon>
        <taxon>Chromadorea</taxon>
        <taxon>Rhabditida</taxon>
        <taxon>Spirurina</taxon>
        <taxon>Spiruromorpha</taxon>
        <taxon>Filarioidea</taxon>
        <taxon>Onchocercidae</taxon>
        <taxon>Brugia</taxon>
    </lineage>
</organism>
<dbReference type="WBParaSite" id="BPAG_0001114501-mRNA-1">
    <property type="protein sequence ID" value="BPAG_0001114501-mRNA-1"/>
    <property type="gene ID" value="BPAG_0001114501"/>
</dbReference>
<dbReference type="STRING" id="6280.A0A0N4TR84"/>
<protein>
    <submittedName>
        <fullName evidence="3">DUF4772 domain-containing protein</fullName>
    </submittedName>
</protein>
<dbReference type="AlphaFoldDB" id="A0A0N4TR84"/>
<name>A0A0N4TR84_BRUPA</name>
<gene>
    <name evidence="1" type="ORF">BPAG_LOCUS11107</name>
</gene>
<accession>A0A0N4TR84</accession>
<sequence length="412" mass="44623">MSASEVAAHSLVLAGITNSGAIIINGVILDCYCLSTTLSFHHIDSVTKFIAEEGMSECEQTTYVTGDSAMVSAMTTKIQIGNMSGETTSATEQGESHTVSTGVDLQIQAETESKYEQGTDMMKPIASSGLFDRKRSPSIAAALLSGDREPGHKIYVQFVSPSGAEVIGAYENEEEFAGMELSVQSVIGRLLFTLSSLKMSNPDRHAAAVRRLQDLEEELRAVGAVCPPDTTASNVVSKILASASPTSDIQIRVNSSQHITNTKSVFETETPGMDGLDAATVQHLQQQLISNMSVREPSLSSTEPNIPTGDTYFHCFIPEDYKLAIYSVFYNVFTDQRHEAMAEGFTSEDGSVVVSKKMTRVVTTTRTTFPGEKTESNMGDLIRLKVNEQVYSGSVDPGDQHIHLVPITKQRQ</sequence>
<evidence type="ECO:0000313" key="1">
    <source>
        <dbReference type="EMBL" id="VDN92293.1"/>
    </source>
</evidence>
<evidence type="ECO:0000313" key="3">
    <source>
        <dbReference type="WBParaSite" id="BPAG_0001114501-mRNA-1"/>
    </source>
</evidence>